<dbReference type="Proteomes" id="UP001152798">
    <property type="component" value="Chromosome 4"/>
</dbReference>
<dbReference type="AlphaFoldDB" id="A0A9P0HDR2"/>
<evidence type="ECO:0000313" key="3">
    <source>
        <dbReference type="Proteomes" id="UP001152798"/>
    </source>
</evidence>
<protein>
    <recommendedName>
        <fullName evidence="4">Neuropeptide</fullName>
    </recommendedName>
</protein>
<organism evidence="2 3">
    <name type="scientific">Nezara viridula</name>
    <name type="common">Southern green stink bug</name>
    <name type="synonym">Cimex viridulus</name>
    <dbReference type="NCBI Taxonomy" id="85310"/>
    <lineage>
        <taxon>Eukaryota</taxon>
        <taxon>Metazoa</taxon>
        <taxon>Ecdysozoa</taxon>
        <taxon>Arthropoda</taxon>
        <taxon>Hexapoda</taxon>
        <taxon>Insecta</taxon>
        <taxon>Pterygota</taxon>
        <taxon>Neoptera</taxon>
        <taxon>Paraneoptera</taxon>
        <taxon>Hemiptera</taxon>
        <taxon>Heteroptera</taxon>
        <taxon>Panheteroptera</taxon>
        <taxon>Pentatomomorpha</taxon>
        <taxon>Pentatomoidea</taxon>
        <taxon>Pentatomidae</taxon>
        <taxon>Pentatominae</taxon>
        <taxon>Nezara</taxon>
    </lineage>
</organism>
<evidence type="ECO:0000256" key="1">
    <source>
        <dbReference type="SAM" id="SignalP"/>
    </source>
</evidence>
<dbReference type="EMBL" id="OV725080">
    <property type="protein sequence ID" value="CAH1400070.1"/>
    <property type="molecule type" value="Genomic_DNA"/>
</dbReference>
<keyword evidence="1" id="KW-0732">Signal</keyword>
<sequence>MFKTLFFFFCVVAAALAAPGLIAPALIPAPYTIHNGYSVISHVEPVEQHGYTIVY</sequence>
<feature type="signal peptide" evidence="1">
    <location>
        <begin position="1"/>
        <end position="17"/>
    </location>
</feature>
<feature type="chain" id="PRO_5040463104" description="Neuropeptide" evidence="1">
    <location>
        <begin position="18"/>
        <end position="55"/>
    </location>
</feature>
<accession>A0A9P0HDR2</accession>
<proteinExistence type="predicted"/>
<name>A0A9P0HDR2_NEZVI</name>
<keyword evidence="3" id="KW-1185">Reference proteome</keyword>
<gene>
    <name evidence="2" type="ORF">NEZAVI_LOCUS9382</name>
</gene>
<evidence type="ECO:0008006" key="4">
    <source>
        <dbReference type="Google" id="ProtNLM"/>
    </source>
</evidence>
<evidence type="ECO:0000313" key="2">
    <source>
        <dbReference type="EMBL" id="CAH1400070.1"/>
    </source>
</evidence>
<reference evidence="2" key="1">
    <citation type="submission" date="2022-01" db="EMBL/GenBank/DDBJ databases">
        <authorList>
            <person name="King R."/>
        </authorList>
    </citation>
    <scope>NUCLEOTIDE SEQUENCE</scope>
</reference>